<proteinExistence type="predicted"/>
<dbReference type="GO" id="GO:0016705">
    <property type="term" value="F:oxidoreductase activity, acting on paired donors, with incorporation or reduction of molecular oxygen"/>
    <property type="evidence" value="ECO:0007669"/>
    <property type="project" value="InterPro"/>
</dbReference>
<dbReference type="Gene3D" id="3.20.20.30">
    <property type="entry name" value="Luciferase-like domain"/>
    <property type="match status" value="1"/>
</dbReference>
<comment type="caution">
    <text evidence="2">The sequence shown here is derived from an EMBL/GenBank/DDBJ whole genome shotgun (WGS) entry which is preliminary data.</text>
</comment>
<dbReference type="NCBIfam" id="TIGR03617">
    <property type="entry name" value="F420_MSMEG_2256"/>
    <property type="match status" value="1"/>
</dbReference>
<dbReference type="RefSeq" id="WP_068006100.1">
    <property type="nucleotide sequence ID" value="NZ_QQBC01000010.1"/>
</dbReference>
<dbReference type="SUPFAM" id="SSF51679">
    <property type="entry name" value="Bacterial luciferase-like"/>
    <property type="match status" value="1"/>
</dbReference>
<dbReference type="PANTHER" id="PTHR43244:SF2">
    <property type="entry name" value="CONSERVED HYPOTHETICAL ALANINE AND PROLINE-RICH PROTEIN"/>
    <property type="match status" value="1"/>
</dbReference>
<dbReference type="STRING" id="1210086.GCA_001613105_06611"/>
<dbReference type="EMBL" id="QQBC01000010">
    <property type="protein sequence ID" value="RDI63388.1"/>
    <property type="molecule type" value="Genomic_DNA"/>
</dbReference>
<evidence type="ECO:0000313" key="2">
    <source>
        <dbReference type="EMBL" id="RDI63388.1"/>
    </source>
</evidence>
<sequence length="339" mass="37165">MRIDIQVDARPDRVIERARELAGLGVDGLFTFEGPHDVFVPLAAIAPAVPVDLMTNIAVAFPRSPLHVAHTAYDLQLLSGGRFRLGLGSQIRPHIENRYGAPWSRPAARMGEFVAAVKAILTAWQERTRLDFRGEFTRHTLMPPTFDPGPNPHGVAPVLMGGLGPVMVRTAAQYADGLLVMPFNSDRHFRERTLPAVAQGWERGGRDGSDFAIVPQVMVSMWRTEAERERADAGVRRLIAFYGSTPAYIPVLEVEGRAGLQPRLNELSKRGAVEAMSELIDDALISAIAVRGTPERCAEQIMARYGATAERVCAYFPGYAPPAEQVSDLVAALHRSPRE</sequence>
<keyword evidence="3" id="KW-1185">Reference proteome</keyword>
<dbReference type="InterPro" id="IPR019919">
    <property type="entry name" value="Lucif-like_OxRdtase_MSMEG_2256"/>
</dbReference>
<dbReference type="PANTHER" id="PTHR43244">
    <property type="match status" value="1"/>
</dbReference>
<dbReference type="Pfam" id="PF00296">
    <property type="entry name" value="Bac_luciferase"/>
    <property type="match status" value="1"/>
</dbReference>
<gene>
    <name evidence="2" type="ORF">DFR76_11085</name>
</gene>
<name>A0A370HXZ8_9NOCA</name>
<evidence type="ECO:0000259" key="1">
    <source>
        <dbReference type="Pfam" id="PF00296"/>
    </source>
</evidence>
<dbReference type="AlphaFoldDB" id="A0A370HXZ8"/>
<evidence type="ECO:0000313" key="3">
    <source>
        <dbReference type="Proteomes" id="UP000254869"/>
    </source>
</evidence>
<dbReference type="InterPro" id="IPR036661">
    <property type="entry name" value="Luciferase-like_sf"/>
</dbReference>
<dbReference type="InterPro" id="IPR011251">
    <property type="entry name" value="Luciferase-like_dom"/>
</dbReference>
<dbReference type="InterPro" id="IPR050564">
    <property type="entry name" value="F420-G6PD/mer"/>
</dbReference>
<reference evidence="2 3" key="1">
    <citation type="submission" date="2018-07" db="EMBL/GenBank/DDBJ databases">
        <title>Genomic Encyclopedia of Type Strains, Phase IV (KMG-IV): sequencing the most valuable type-strain genomes for metagenomic binning, comparative biology and taxonomic classification.</title>
        <authorList>
            <person name="Goeker M."/>
        </authorList>
    </citation>
    <scope>NUCLEOTIDE SEQUENCE [LARGE SCALE GENOMIC DNA]</scope>
    <source>
        <strain evidence="2 3">DSM 44290</strain>
    </source>
</reference>
<dbReference type="Proteomes" id="UP000254869">
    <property type="component" value="Unassembled WGS sequence"/>
</dbReference>
<organism evidence="2 3">
    <name type="scientific">Nocardia pseudobrasiliensis</name>
    <dbReference type="NCBI Taxonomy" id="45979"/>
    <lineage>
        <taxon>Bacteria</taxon>
        <taxon>Bacillati</taxon>
        <taxon>Actinomycetota</taxon>
        <taxon>Actinomycetes</taxon>
        <taxon>Mycobacteriales</taxon>
        <taxon>Nocardiaceae</taxon>
        <taxon>Nocardia</taxon>
    </lineage>
</organism>
<protein>
    <submittedName>
        <fullName evidence="2">Putative F420-dependent oxidoreductase</fullName>
    </submittedName>
</protein>
<feature type="domain" description="Luciferase-like" evidence="1">
    <location>
        <begin position="10"/>
        <end position="309"/>
    </location>
</feature>
<dbReference type="CDD" id="cd01097">
    <property type="entry name" value="Tetrahydromethanopterin_reductase"/>
    <property type="match status" value="1"/>
</dbReference>
<accession>A0A370HXZ8</accession>